<evidence type="ECO:0000256" key="10">
    <source>
        <dbReference type="SAM" id="Phobius"/>
    </source>
</evidence>
<sequence>MVFRRRDPSRLVLSPEPGVLKMDDASSRRRTGVPLDDHDSDQSPQRAKVVDVAIVLVVTFASLVGFIERAKQALDGEDLPLRYAGLDLPGTALTLVACLTLLGRRAFPGWVLLVTTLATVSANALGYPPAPVPYAVVVAAFTVGQRWPFPRSVLAVAPAALALAVSAFARFGMDVDDEVLTEVLAVFAAWALGRGYRLGRMHTRLLEERTRLLEQQARHLTREQSSVAALAAARERANIARELHDVVAGNVGIIVAQAAAARRRLRHSSGGSPEVLASVESLGREALTDMRRLVGVLRSIDDGSTEATLPSLDQLEELVAKVAGTGTYVGLVVTGERRALPPAVEINAYRIVQESLTNAMKHAKGSPITVTVDYGRERLHLLVRDEGPGAGDVLTPGNGLLGMRQRVDLLGGTLRTGTAPGGGFLVDCLLPTTASTPGPTPPPPEGPPRPPARPMALPSTPSFARHPAGAAARVPDPEPRAPRGAAS</sequence>
<feature type="transmembrane region" description="Helical" evidence="10">
    <location>
        <begin position="109"/>
        <end position="126"/>
    </location>
</feature>
<feature type="transmembrane region" description="Helical" evidence="10">
    <location>
        <begin position="49"/>
        <end position="67"/>
    </location>
</feature>
<dbReference type="InterPro" id="IPR003594">
    <property type="entry name" value="HATPase_dom"/>
</dbReference>
<evidence type="ECO:0000256" key="8">
    <source>
        <dbReference type="ARBA" id="ARBA00023012"/>
    </source>
</evidence>
<dbReference type="Pfam" id="PF02518">
    <property type="entry name" value="HATPase_c"/>
    <property type="match status" value="1"/>
</dbReference>
<keyword evidence="10" id="KW-1133">Transmembrane helix</keyword>
<proteinExistence type="predicted"/>
<dbReference type="InterPro" id="IPR036890">
    <property type="entry name" value="HATPase_C_sf"/>
</dbReference>
<reference evidence="13 14" key="1">
    <citation type="journal article" date="2019" name="Int. J. Syst. Evol. Microbiol.">
        <title>The Global Catalogue of Microorganisms (GCM) 10K type strain sequencing project: providing services to taxonomists for standard genome sequencing and annotation.</title>
        <authorList>
            <consortium name="The Broad Institute Genomics Platform"/>
            <consortium name="The Broad Institute Genome Sequencing Center for Infectious Disease"/>
            <person name="Wu L."/>
            <person name="Ma J."/>
        </authorList>
    </citation>
    <scope>NUCLEOTIDE SEQUENCE [LARGE SCALE GENOMIC DNA]</scope>
    <source>
        <strain evidence="13 14">JCM 15628</strain>
    </source>
</reference>
<feature type="compositionally biased region" description="Pro residues" evidence="9">
    <location>
        <begin position="438"/>
        <end position="453"/>
    </location>
</feature>
<keyword evidence="3" id="KW-0597">Phosphoprotein</keyword>
<dbReference type="CDD" id="cd16917">
    <property type="entry name" value="HATPase_UhpB-NarQ-NarX-like"/>
    <property type="match status" value="1"/>
</dbReference>
<keyword evidence="8" id="KW-0902">Two-component regulatory system</keyword>
<evidence type="ECO:0000256" key="7">
    <source>
        <dbReference type="ARBA" id="ARBA00022840"/>
    </source>
</evidence>
<name>A0ABN2R8S5_9MICO</name>
<feature type="transmembrane region" description="Helical" evidence="10">
    <location>
        <begin position="79"/>
        <end position="102"/>
    </location>
</feature>
<dbReference type="Gene3D" id="1.20.5.1930">
    <property type="match status" value="1"/>
</dbReference>
<evidence type="ECO:0000256" key="5">
    <source>
        <dbReference type="ARBA" id="ARBA00022741"/>
    </source>
</evidence>
<dbReference type="PANTHER" id="PTHR24421:SF10">
    <property type="entry name" value="NITRATE_NITRITE SENSOR PROTEIN NARQ"/>
    <property type="match status" value="1"/>
</dbReference>
<evidence type="ECO:0000256" key="6">
    <source>
        <dbReference type="ARBA" id="ARBA00022777"/>
    </source>
</evidence>
<evidence type="ECO:0000313" key="14">
    <source>
        <dbReference type="Proteomes" id="UP001500013"/>
    </source>
</evidence>
<dbReference type="Proteomes" id="UP001500013">
    <property type="component" value="Unassembled WGS sequence"/>
</dbReference>
<dbReference type="PANTHER" id="PTHR24421">
    <property type="entry name" value="NITRATE/NITRITE SENSOR PROTEIN NARX-RELATED"/>
    <property type="match status" value="1"/>
</dbReference>
<evidence type="ECO:0000256" key="9">
    <source>
        <dbReference type="SAM" id="MobiDB-lite"/>
    </source>
</evidence>
<dbReference type="EC" id="2.7.13.3" evidence="2"/>
<feature type="transmembrane region" description="Helical" evidence="10">
    <location>
        <begin position="154"/>
        <end position="173"/>
    </location>
</feature>
<feature type="region of interest" description="Disordered" evidence="9">
    <location>
        <begin position="14"/>
        <end position="44"/>
    </location>
</feature>
<accession>A0ABN2R8S5</accession>
<organism evidence="13 14">
    <name type="scientific">Terrabacter lapilli</name>
    <dbReference type="NCBI Taxonomy" id="436231"/>
    <lineage>
        <taxon>Bacteria</taxon>
        <taxon>Bacillati</taxon>
        <taxon>Actinomycetota</taxon>
        <taxon>Actinomycetes</taxon>
        <taxon>Micrococcales</taxon>
        <taxon>Intrasporangiaceae</taxon>
        <taxon>Terrabacter</taxon>
    </lineage>
</organism>
<protein>
    <recommendedName>
        <fullName evidence="2">histidine kinase</fullName>
        <ecNumber evidence="2">2.7.13.3</ecNumber>
    </recommendedName>
</protein>
<dbReference type="EMBL" id="BAAAPU010000001">
    <property type="protein sequence ID" value="GAA1965472.1"/>
    <property type="molecule type" value="Genomic_DNA"/>
</dbReference>
<comment type="catalytic activity">
    <reaction evidence="1">
        <text>ATP + protein L-histidine = ADP + protein N-phospho-L-histidine.</text>
        <dbReference type="EC" id="2.7.13.3"/>
    </reaction>
</comment>
<dbReference type="InterPro" id="IPR011712">
    <property type="entry name" value="Sig_transdc_His_kin_sub3_dim/P"/>
</dbReference>
<gene>
    <name evidence="13" type="ORF">GCM10009817_01570</name>
</gene>
<dbReference type="InterPro" id="IPR050482">
    <property type="entry name" value="Sensor_HK_TwoCompSys"/>
</dbReference>
<dbReference type="SUPFAM" id="SSF55874">
    <property type="entry name" value="ATPase domain of HSP90 chaperone/DNA topoisomerase II/histidine kinase"/>
    <property type="match status" value="1"/>
</dbReference>
<feature type="domain" description="Histidine kinase/HSP90-like ATPase" evidence="11">
    <location>
        <begin position="345"/>
        <end position="432"/>
    </location>
</feature>
<keyword evidence="6" id="KW-0418">Kinase</keyword>
<evidence type="ECO:0000256" key="4">
    <source>
        <dbReference type="ARBA" id="ARBA00022679"/>
    </source>
</evidence>
<dbReference type="Gene3D" id="3.30.565.10">
    <property type="entry name" value="Histidine kinase-like ATPase, C-terminal domain"/>
    <property type="match status" value="1"/>
</dbReference>
<comment type="caution">
    <text evidence="13">The sequence shown here is derived from an EMBL/GenBank/DDBJ whole genome shotgun (WGS) entry which is preliminary data.</text>
</comment>
<evidence type="ECO:0000259" key="11">
    <source>
        <dbReference type="Pfam" id="PF02518"/>
    </source>
</evidence>
<evidence type="ECO:0000256" key="1">
    <source>
        <dbReference type="ARBA" id="ARBA00000085"/>
    </source>
</evidence>
<keyword evidence="14" id="KW-1185">Reference proteome</keyword>
<keyword evidence="4" id="KW-0808">Transferase</keyword>
<evidence type="ECO:0000256" key="3">
    <source>
        <dbReference type="ARBA" id="ARBA00022553"/>
    </source>
</evidence>
<evidence type="ECO:0000259" key="12">
    <source>
        <dbReference type="Pfam" id="PF07730"/>
    </source>
</evidence>
<dbReference type="Pfam" id="PF07730">
    <property type="entry name" value="HisKA_3"/>
    <property type="match status" value="1"/>
</dbReference>
<feature type="region of interest" description="Disordered" evidence="9">
    <location>
        <begin position="430"/>
        <end position="487"/>
    </location>
</feature>
<evidence type="ECO:0000256" key="2">
    <source>
        <dbReference type="ARBA" id="ARBA00012438"/>
    </source>
</evidence>
<keyword evidence="10" id="KW-0812">Transmembrane</keyword>
<evidence type="ECO:0000313" key="13">
    <source>
        <dbReference type="EMBL" id="GAA1965472.1"/>
    </source>
</evidence>
<keyword evidence="10" id="KW-0472">Membrane</keyword>
<feature type="domain" description="Signal transduction histidine kinase subgroup 3 dimerisation and phosphoacceptor" evidence="12">
    <location>
        <begin position="235"/>
        <end position="299"/>
    </location>
</feature>
<keyword evidence="7" id="KW-0067">ATP-binding</keyword>
<keyword evidence="5" id="KW-0547">Nucleotide-binding</keyword>